<feature type="signal peptide" evidence="1">
    <location>
        <begin position="1"/>
        <end position="32"/>
    </location>
</feature>
<proteinExistence type="predicted"/>
<evidence type="ECO:0000313" key="4">
    <source>
        <dbReference type="Proteomes" id="UP000182987"/>
    </source>
</evidence>
<dbReference type="PANTHER" id="PTHR46825:SF12">
    <property type="entry name" value="PENICILLIN-BINDING PROTEIN 4"/>
    <property type="match status" value="1"/>
</dbReference>
<evidence type="ECO:0000259" key="2">
    <source>
        <dbReference type="Pfam" id="PF00144"/>
    </source>
</evidence>
<name>A0A1L3EVP0_9GAMM</name>
<organism evidence="3 4">
    <name type="scientific">Luteibacter rhizovicinus DSM 16549</name>
    <dbReference type="NCBI Taxonomy" id="1440763"/>
    <lineage>
        <taxon>Bacteria</taxon>
        <taxon>Pseudomonadati</taxon>
        <taxon>Pseudomonadota</taxon>
        <taxon>Gammaproteobacteria</taxon>
        <taxon>Lysobacterales</taxon>
        <taxon>Rhodanobacteraceae</taxon>
        <taxon>Luteibacter</taxon>
    </lineage>
</organism>
<dbReference type="InterPro" id="IPR012338">
    <property type="entry name" value="Beta-lactam/transpept-like"/>
</dbReference>
<dbReference type="EMBL" id="CP017480">
    <property type="protein sequence ID" value="APG05118.1"/>
    <property type="molecule type" value="Genomic_DNA"/>
</dbReference>
<dbReference type="RefSeq" id="WP_046967170.1">
    <property type="nucleotide sequence ID" value="NZ_CP017480.1"/>
</dbReference>
<dbReference type="AlphaFoldDB" id="A0A1L3EVP0"/>
<dbReference type="InterPro" id="IPR001466">
    <property type="entry name" value="Beta-lactam-related"/>
</dbReference>
<dbReference type="PANTHER" id="PTHR46825">
    <property type="entry name" value="D-ALANYL-D-ALANINE-CARBOXYPEPTIDASE/ENDOPEPTIDASE AMPH"/>
    <property type="match status" value="1"/>
</dbReference>
<evidence type="ECO:0000256" key="1">
    <source>
        <dbReference type="SAM" id="SignalP"/>
    </source>
</evidence>
<protein>
    <recommendedName>
        <fullName evidence="2">Beta-lactamase-related domain-containing protein</fullName>
    </recommendedName>
</protein>
<dbReference type="Proteomes" id="UP000182987">
    <property type="component" value="Chromosome"/>
</dbReference>
<dbReference type="Gene3D" id="3.40.710.10">
    <property type="entry name" value="DD-peptidase/beta-lactamase superfamily"/>
    <property type="match status" value="1"/>
</dbReference>
<dbReference type="InterPro" id="IPR050491">
    <property type="entry name" value="AmpC-like"/>
</dbReference>
<accession>A0A1L3EVP0</accession>
<feature type="chain" id="PRO_5009853233" description="Beta-lactamase-related domain-containing protein" evidence="1">
    <location>
        <begin position="33"/>
        <end position="514"/>
    </location>
</feature>
<keyword evidence="1" id="KW-0732">Signal</keyword>
<keyword evidence="4" id="KW-1185">Reference proteome</keyword>
<dbReference type="SUPFAM" id="SSF56601">
    <property type="entry name" value="beta-lactamase/transpeptidase-like"/>
    <property type="match status" value="1"/>
</dbReference>
<dbReference type="STRING" id="1440763.BJI69_15260"/>
<dbReference type="OrthoDB" id="9799367at2"/>
<reference evidence="4" key="1">
    <citation type="submission" date="2016-09" db="EMBL/GenBank/DDBJ databases">
        <authorList>
            <person name="Lysoe E."/>
        </authorList>
    </citation>
    <scope>NUCLEOTIDE SEQUENCE [LARGE SCALE GENOMIC DNA]</scope>
    <source>
        <strain evidence="4">LJ96T</strain>
    </source>
</reference>
<sequence>MSITFVQRQTPRFFGKLAVLTLVAFSIPLVSATESGTDNSSWENNLRPAIVEVGRPVPHWSLHDRMAYYHIPGVAVAVLRNGKVWQAKGYGLREAGTNDKVDGDTLFSAGSISKVATAVMILRMVQAGKLDLDRNVDTYLTSWHVPVTKDMLHPDVTLRMLMSHTSGFNVGGFPDFLPQEQVPTLLQTLDGLPPAKHHAVRLIHPPGSRYAYSGGGIEVEQQLLEDVTHTDFATSARTWLLDPLHMQRSTFESPLSASRGNIAKAHDEQGRLIALPRGWQTFPEQAASGLWTSASELGDMVATLIESYRGRNEFLSRTLATQMMSAVSPSPQGLGPELLGSGNGRVFFHSGSNDNYRAWMEGYLETGDGFVILTNSPNGARLRLEIRHALSDMIGQGVDPVLHAVALDPADASYADYQGTYRLDDSVPMDVRGRLADDFDTNSFQITMSHGKASMRVPGDADVHQLEALSPTRFVDPGSDSMPLMQLEFHRDAVGKVRAVSVESGDYRAYYRRQ</sequence>
<feature type="domain" description="Beta-lactamase-related" evidence="2">
    <location>
        <begin position="64"/>
        <end position="384"/>
    </location>
</feature>
<dbReference type="KEGG" id="lrz:BJI69_15260"/>
<evidence type="ECO:0000313" key="3">
    <source>
        <dbReference type="EMBL" id="APG05118.1"/>
    </source>
</evidence>
<dbReference type="Pfam" id="PF00144">
    <property type="entry name" value="Beta-lactamase"/>
    <property type="match status" value="1"/>
</dbReference>
<gene>
    <name evidence="3" type="ORF">BJI69_15260</name>
</gene>